<dbReference type="GO" id="GO:0008270">
    <property type="term" value="F:zinc ion binding"/>
    <property type="evidence" value="ECO:0007669"/>
    <property type="project" value="UniProtKB-UniRule"/>
</dbReference>
<organism evidence="16 17">
    <name type="scientific">Athelia psychrophila</name>
    <dbReference type="NCBI Taxonomy" id="1759441"/>
    <lineage>
        <taxon>Eukaryota</taxon>
        <taxon>Fungi</taxon>
        <taxon>Dikarya</taxon>
        <taxon>Basidiomycota</taxon>
        <taxon>Agaricomycotina</taxon>
        <taxon>Agaricomycetes</taxon>
        <taxon>Agaricomycetidae</taxon>
        <taxon>Atheliales</taxon>
        <taxon>Atheliaceae</taxon>
        <taxon>Athelia</taxon>
    </lineage>
</organism>
<feature type="binding site" evidence="9">
    <location>
        <position position="439"/>
    </location>
    <ligand>
        <name>Zn(2+)</name>
        <dbReference type="ChEBI" id="CHEBI:29105"/>
        <note>catalytic</note>
    </ligand>
</feature>
<dbReference type="InterPro" id="IPR024571">
    <property type="entry name" value="ERAP1-like_C_dom"/>
</dbReference>
<evidence type="ECO:0000256" key="4">
    <source>
        <dbReference type="ARBA" id="ARBA00022723"/>
    </source>
</evidence>
<protein>
    <recommendedName>
        <fullName evidence="11">Aminopeptidase</fullName>
        <ecNumber evidence="11">3.4.11.-</ecNumber>
    </recommendedName>
</protein>
<evidence type="ECO:0000313" key="16">
    <source>
        <dbReference type="EMBL" id="KZP13923.1"/>
    </source>
</evidence>
<evidence type="ECO:0000256" key="2">
    <source>
        <dbReference type="ARBA" id="ARBA00022438"/>
    </source>
</evidence>
<feature type="site" description="Transition state stabilizer" evidence="10">
    <location>
        <position position="502"/>
    </location>
</feature>
<dbReference type="SUPFAM" id="SSF63737">
    <property type="entry name" value="Leukotriene A4 hydrolase N-terminal domain"/>
    <property type="match status" value="1"/>
</dbReference>
<keyword evidence="2 11" id="KW-0031">Aminopeptidase</keyword>
<feature type="region of interest" description="Disordered" evidence="12">
    <location>
        <begin position="1"/>
        <end position="32"/>
    </location>
</feature>
<dbReference type="InterPro" id="IPR034016">
    <property type="entry name" value="M1_APN-typ"/>
</dbReference>
<sequence length="974" mass="107361">MSLQAPSNPPSDSMAKSQNIENTTSFSQIGEKYRDLGSDHHLTSEPSPRSSSHLKKTLTIALVGVVVLLKSGFRFQMGESGSQEMDLANTDTDQVLPSHYDLFIQTNLTARTFAGYASIQMDVKSSSAETVTLHAHSTLLLHSLSISKGAETLSIPSSDISRDEARDRVNIPVPKALKLRKGDQINLHIAWQSNLSTLATGYYFDTYIEEHTGEEDTYSVTQFEPISARAALPCWDEVAPKATFSVTMLSDADTTNLSNMDVLDESVFEDSSVTAFDLDAARAIGSSVVTQKLTRFRKTPLMSIYLLAFANGHFKYKEGSYKSPLTEKVVPLRVYATSDVVEHVDCALEVTKESVSALEKLFDIPYPLPKLDSLVSAKSKGAMENWGLITGGPQSLACPSNSGLAAYTAMFLMQSNELAHQWFGNIVTMESWGQLWLNEAFATFTGEFVVPGIVHPEWKTDESFLTSHVFVALNLDAQRYSHPIEVEIADSDDVGNFDAISYSKGASILRMLSIYIGQEPFLKGVSQYLKQHSYGNANTKHLWAAIAESSGQDVAAIAKSWTEKIGFPVLTTEVHGGVLTIRQDRFLSTGDMTDEENETIWCIPLNLLTVLPDGTKTVYRQTILSSKEIVVDLKGAALYQLNSGEKVAYLSSHLELLGLEGCRNNSALSPADRAGLISDAHALSAAGYTPTNDLLSLVQTLAKCETSLVGWTSIVEALGSVRSVWWEQPDHVQHAVETLTVKAFGPLIDKLGFEFLDSESPEISKLRPLAYAAAGSAGYLPVVRHAQEAFVQYFEGNHSSTHPDLRRAVFGIAISHGGEEEHSAVADLYKRLAPSALKDEVIFALTQTKKQDLIQATLVLTSDAEPRDILNFVHDFGDNVHSRRPLLNWMFDNIDTLLDRFKNSLLLALMLKPPLSVFSSEKDLQKIEAFFSGRDQSGYEQYLEQALESVQARANWVERDGNVVEKWLKENGYF</sequence>
<dbReference type="GO" id="GO:0005737">
    <property type="term" value="C:cytoplasm"/>
    <property type="evidence" value="ECO:0007669"/>
    <property type="project" value="TreeGrafter"/>
</dbReference>
<evidence type="ECO:0000256" key="6">
    <source>
        <dbReference type="ARBA" id="ARBA00022833"/>
    </source>
</evidence>
<evidence type="ECO:0000256" key="5">
    <source>
        <dbReference type="ARBA" id="ARBA00022801"/>
    </source>
</evidence>
<evidence type="ECO:0000256" key="11">
    <source>
        <dbReference type="RuleBase" id="RU364040"/>
    </source>
</evidence>
<dbReference type="GO" id="GO:0042277">
    <property type="term" value="F:peptide binding"/>
    <property type="evidence" value="ECO:0007669"/>
    <property type="project" value="TreeGrafter"/>
</dbReference>
<dbReference type="InterPro" id="IPR045357">
    <property type="entry name" value="Aminopeptidase_N-like_N"/>
</dbReference>
<keyword evidence="4 9" id="KW-0479">Metal-binding</keyword>
<evidence type="ECO:0000256" key="1">
    <source>
        <dbReference type="ARBA" id="ARBA00010136"/>
    </source>
</evidence>
<dbReference type="GO" id="GO:0043171">
    <property type="term" value="P:peptide catabolic process"/>
    <property type="evidence" value="ECO:0007669"/>
    <property type="project" value="TreeGrafter"/>
</dbReference>
<evidence type="ECO:0000259" key="14">
    <source>
        <dbReference type="Pfam" id="PF11838"/>
    </source>
</evidence>
<reference evidence="16 17" key="1">
    <citation type="journal article" date="2016" name="Mol. Biol. Evol.">
        <title>Comparative Genomics of Early-Diverging Mushroom-Forming Fungi Provides Insights into the Origins of Lignocellulose Decay Capabilities.</title>
        <authorList>
            <person name="Nagy L.G."/>
            <person name="Riley R."/>
            <person name="Tritt A."/>
            <person name="Adam C."/>
            <person name="Daum C."/>
            <person name="Floudas D."/>
            <person name="Sun H."/>
            <person name="Yadav J.S."/>
            <person name="Pangilinan J."/>
            <person name="Larsson K.H."/>
            <person name="Matsuura K."/>
            <person name="Barry K."/>
            <person name="Labutti K."/>
            <person name="Kuo R."/>
            <person name="Ohm R.A."/>
            <person name="Bhattacharya S.S."/>
            <person name="Shirouzu T."/>
            <person name="Yoshinaga Y."/>
            <person name="Martin F.M."/>
            <person name="Grigoriev I.V."/>
            <person name="Hibbett D.S."/>
        </authorList>
    </citation>
    <scope>NUCLEOTIDE SEQUENCE [LARGE SCALE GENOMIC DNA]</scope>
    <source>
        <strain evidence="16 17">CBS 109695</strain>
    </source>
</reference>
<dbReference type="Gene3D" id="2.60.40.1730">
    <property type="entry name" value="tricorn interacting facor f3 domain"/>
    <property type="match status" value="1"/>
</dbReference>
<evidence type="ECO:0000256" key="8">
    <source>
        <dbReference type="PIRSR" id="PIRSR634016-1"/>
    </source>
</evidence>
<gene>
    <name evidence="16" type="ORF">FIBSPDRAFT_834525</name>
</gene>
<keyword evidence="5 11" id="KW-0378">Hydrolase</keyword>
<feature type="active site" description="Proton acceptor" evidence="8">
    <location>
        <position position="417"/>
    </location>
</feature>
<dbReference type="OrthoDB" id="10031169at2759"/>
<dbReference type="InterPro" id="IPR001930">
    <property type="entry name" value="Peptidase_M1"/>
</dbReference>
<proteinExistence type="inferred from homology"/>
<dbReference type="AlphaFoldDB" id="A0A166CRC6"/>
<evidence type="ECO:0000256" key="3">
    <source>
        <dbReference type="ARBA" id="ARBA00022670"/>
    </source>
</evidence>
<feature type="domain" description="Peptidase M1 membrane alanine aminopeptidase" evidence="13">
    <location>
        <begin position="347"/>
        <end position="561"/>
    </location>
</feature>
<evidence type="ECO:0000256" key="7">
    <source>
        <dbReference type="ARBA" id="ARBA00023049"/>
    </source>
</evidence>
<keyword evidence="7 11" id="KW-0482">Metalloprotease</keyword>
<dbReference type="EC" id="3.4.11.-" evidence="11"/>
<dbReference type="Pfam" id="PF11838">
    <property type="entry name" value="ERAP1_C"/>
    <property type="match status" value="1"/>
</dbReference>
<evidence type="ECO:0000256" key="10">
    <source>
        <dbReference type="PIRSR" id="PIRSR634016-4"/>
    </source>
</evidence>
<dbReference type="STRING" id="436010.A0A166CRC6"/>
<feature type="domain" description="Aminopeptidase N-like N-terminal" evidence="15">
    <location>
        <begin position="97"/>
        <end position="276"/>
    </location>
</feature>
<dbReference type="Proteomes" id="UP000076532">
    <property type="component" value="Unassembled WGS sequence"/>
</dbReference>
<dbReference type="Pfam" id="PF01433">
    <property type="entry name" value="Peptidase_M1"/>
    <property type="match status" value="1"/>
</dbReference>
<dbReference type="Gene3D" id="1.10.390.10">
    <property type="entry name" value="Neutral Protease Domain 2"/>
    <property type="match status" value="1"/>
</dbReference>
<name>A0A166CRC6_9AGAM</name>
<dbReference type="InterPro" id="IPR014782">
    <property type="entry name" value="Peptidase_M1_dom"/>
</dbReference>
<dbReference type="PANTHER" id="PTHR11533:SF174">
    <property type="entry name" value="PUROMYCIN-SENSITIVE AMINOPEPTIDASE-RELATED"/>
    <property type="match status" value="1"/>
</dbReference>
<dbReference type="EMBL" id="KV417625">
    <property type="protein sequence ID" value="KZP13923.1"/>
    <property type="molecule type" value="Genomic_DNA"/>
</dbReference>
<dbReference type="GO" id="GO:0016020">
    <property type="term" value="C:membrane"/>
    <property type="evidence" value="ECO:0007669"/>
    <property type="project" value="TreeGrafter"/>
</dbReference>
<evidence type="ECO:0000313" key="17">
    <source>
        <dbReference type="Proteomes" id="UP000076532"/>
    </source>
</evidence>
<dbReference type="PANTHER" id="PTHR11533">
    <property type="entry name" value="PROTEASE M1 ZINC METALLOPROTEASE"/>
    <property type="match status" value="1"/>
</dbReference>
<dbReference type="FunFam" id="1.10.390.10:FF:000006">
    <property type="entry name" value="Puromycin-sensitive aminopeptidase"/>
    <property type="match status" value="1"/>
</dbReference>
<dbReference type="GO" id="GO:0005615">
    <property type="term" value="C:extracellular space"/>
    <property type="evidence" value="ECO:0007669"/>
    <property type="project" value="TreeGrafter"/>
</dbReference>
<comment type="cofactor">
    <cofactor evidence="9 11">
        <name>Zn(2+)</name>
        <dbReference type="ChEBI" id="CHEBI:29105"/>
    </cofactor>
    <text evidence="9 11">Binds 1 zinc ion per subunit.</text>
</comment>
<evidence type="ECO:0000256" key="12">
    <source>
        <dbReference type="SAM" id="MobiDB-lite"/>
    </source>
</evidence>
<evidence type="ECO:0000256" key="9">
    <source>
        <dbReference type="PIRSR" id="PIRSR634016-3"/>
    </source>
</evidence>
<dbReference type="InterPro" id="IPR027268">
    <property type="entry name" value="Peptidase_M4/M1_CTD_sf"/>
</dbReference>
<keyword evidence="3 11" id="KW-0645">Protease</keyword>
<dbReference type="InterPro" id="IPR050344">
    <property type="entry name" value="Peptidase_M1_aminopeptidases"/>
</dbReference>
<feature type="binding site" evidence="9">
    <location>
        <position position="420"/>
    </location>
    <ligand>
        <name>Zn(2+)</name>
        <dbReference type="ChEBI" id="CHEBI:29105"/>
        <note>catalytic</note>
    </ligand>
</feature>
<dbReference type="GO" id="GO:0006508">
    <property type="term" value="P:proteolysis"/>
    <property type="evidence" value="ECO:0007669"/>
    <property type="project" value="UniProtKB-KW"/>
</dbReference>
<keyword evidence="17" id="KW-1185">Reference proteome</keyword>
<comment type="similarity">
    <text evidence="1 11">Belongs to the peptidase M1 family.</text>
</comment>
<feature type="compositionally biased region" description="Polar residues" evidence="12">
    <location>
        <begin position="1"/>
        <end position="28"/>
    </location>
</feature>
<keyword evidence="6 9" id="KW-0862">Zinc</keyword>
<dbReference type="InterPro" id="IPR042097">
    <property type="entry name" value="Aminopeptidase_N-like_N_sf"/>
</dbReference>
<dbReference type="GO" id="GO:0070006">
    <property type="term" value="F:metalloaminopeptidase activity"/>
    <property type="evidence" value="ECO:0007669"/>
    <property type="project" value="TreeGrafter"/>
</dbReference>
<dbReference type="PRINTS" id="PR00756">
    <property type="entry name" value="ALADIPTASE"/>
</dbReference>
<dbReference type="CDD" id="cd09601">
    <property type="entry name" value="M1_APN-Q_like"/>
    <property type="match status" value="1"/>
</dbReference>
<evidence type="ECO:0000259" key="13">
    <source>
        <dbReference type="Pfam" id="PF01433"/>
    </source>
</evidence>
<dbReference type="Gene3D" id="1.25.50.20">
    <property type="match status" value="1"/>
</dbReference>
<feature type="domain" description="ERAP1-like C-terminal" evidence="14">
    <location>
        <begin position="647"/>
        <end position="951"/>
    </location>
</feature>
<dbReference type="Pfam" id="PF17900">
    <property type="entry name" value="Peptidase_M1_N"/>
    <property type="match status" value="1"/>
</dbReference>
<dbReference type="Gene3D" id="2.60.40.1910">
    <property type="match status" value="1"/>
</dbReference>
<evidence type="ECO:0000259" key="15">
    <source>
        <dbReference type="Pfam" id="PF17900"/>
    </source>
</evidence>
<dbReference type="SUPFAM" id="SSF55486">
    <property type="entry name" value="Metalloproteases ('zincins'), catalytic domain"/>
    <property type="match status" value="1"/>
</dbReference>
<accession>A0A166CRC6</accession>